<keyword evidence="1" id="KW-0472">Membrane</keyword>
<evidence type="ECO:0000313" key="2">
    <source>
        <dbReference type="EMBL" id="GHH78056.1"/>
    </source>
</evidence>
<comment type="caution">
    <text evidence="2">The sequence shown here is derived from an EMBL/GenBank/DDBJ whole genome shotgun (WGS) entry which is preliminary data.</text>
</comment>
<dbReference type="AlphaFoldDB" id="A0A919L0D6"/>
<keyword evidence="1" id="KW-1133">Transmembrane helix</keyword>
<sequence>MSDVVRARLVLACVLLLVGVAVVVVVRLVAGDGEDLGGATTGAGAGGAELADPSGSFTIAGNATEPISPGVMVPFDLELTNPHGATLSVTDLSVSVREVSAPNADAVHPCEVGDFAVTQSAGDIEVTVEAGATRALSSTGLARTEWPQVGMVDRPTNQDGCKGATLVLAYTASGTLDR</sequence>
<keyword evidence="3" id="KW-1185">Reference proteome</keyword>
<dbReference type="EMBL" id="BNAS01000006">
    <property type="protein sequence ID" value="GHH78056.1"/>
    <property type="molecule type" value="Genomic_DNA"/>
</dbReference>
<dbReference type="RefSeq" id="WP_189671085.1">
    <property type="nucleotide sequence ID" value="NZ_BNAS01000006.1"/>
</dbReference>
<protein>
    <submittedName>
        <fullName evidence="2">Uncharacterized protein</fullName>
    </submittedName>
</protein>
<accession>A0A919L0D6</accession>
<reference evidence="2" key="2">
    <citation type="submission" date="2020-09" db="EMBL/GenBank/DDBJ databases">
        <authorList>
            <person name="Sun Q."/>
            <person name="Zhou Y."/>
        </authorList>
    </citation>
    <scope>NUCLEOTIDE SEQUENCE</scope>
    <source>
        <strain evidence="2">CGMCC 4.7398</strain>
    </source>
</reference>
<organism evidence="2 3">
    <name type="scientific">Promicromonospora soli</name>
    <dbReference type="NCBI Taxonomy" id="2035533"/>
    <lineage>
        <taxon>Bacteria</taxon>
        <taxon>Bacillati</taxon>
        <taxon>Actinomycetota</taxon>
        <taxon>Actinomycetes</taxon>
        <taxon>Micrococcales</taxon>
        <taxon>Promicromonosporaceae</taxon>
        <taxon>Promicromonospora</taxon>
    </lineage>
</organism>
<gene>
    <name evidence="2" type="ORF">GCM10017772_40690</name>
</gene>
<dbReference type="Proteomes" id="UP000627369">
    <property type="component" value="Unassembled WGS sequence"/>
</dbReference>
<proteinExistence type="predicted"/>
<keyword evidence="1" id="KW-0812">Transmembrane</keyword>
<evidence type="ECO:0000313" key="3">
    <source>
        <dbReference type="Proteomes" id="UP000627369"/>
    </source>
</evidence>
<feature type="transmembrane region" description="Helical" evidence="1">
    <location>
        <begin position="9"/>
        <end position="30"/>
    </location>
</feature>
<evidence type="ECO:0000256" key="1">
    <source>
        <dbReference type="SAM" id="Phobius"/>
    </source>
</evidence>
<reference evidence="2" key="1">
    <citation type="journal article" date="2014" name="Int. J. Syst. Evol. Microbiol.">
        <title>Complete genome sequence of Corynebacterium casei LMG S-19264T (=DSM 44701T), isolated from a smear-ripened cheese.</title>
        <authorList>
            <consortium name="US DOE Joint Genome Institute (JGI-PGF)"/>
            <person name="Walter F."/>
            <person name="Albersmeier A."/>
            <person name="Kalinowski J."/>
            <person name="Ruckert C."/>
        </authorList>
    </citation>
    <scope>NUCLEOTIDE SEQUENCE</scope>
    <source>
        <strain evidence="2">CGMCC 4.7398</strain>
    </source>
</reference>
<name>A0A919L0D6_9MICO</name>